<proteinExistence type="predicted"/>
<name>A0ACC0ZQ45_9ROSI</name>
<gene>
    <name evidence="1" type="ORF">Pint_00420</name>
</gene>
<sequence>MIKAKVKRVVVGMVDPNPIVDSKGLDRLREAGIDVTVGVEEESCKQLNEAFIHQMLTGKPFVTVRYSLSVNGHLLDQLGEGVTESGGYYSQLLQEYDAIILSASLTEKFSIPASHEPGANQPLKIITATNPSSLIQFPPLTEETASKVIVFTDREATLEPETAKKGIETVVLNQITSNAILEYCKRRGLNSVLLDLRGNYADLEMLLREGIEQNLMQKVIVEVLPVWHEGDGGNTLALLHGLQKGLEVKKLQPKISSQSIVLEGYLRYG</sequence>
<comment type="caution">
    <text evidence="1">The sequence shown here is derived from an EMBL/GenBank/DDBJ whole genome shotgun (WGS) entry which is preliminary data.</text>
</comment>
<dbReference type="Proteomes" id="UP001163603">
    <property type="component" value="Chromosome 1"/>
</dbReference>
<evidence type="ECO:0000313" key="1">
    <source>
        <dbReference type="EMBL" id="KAJ0054125.1"/>
    </source>
</evidence>
<keyword evidence="2" id="KW-1185">Reference proteome</keyword>
<organism evidence="1 2">
    <name type="scientific">Pistacia integerrima</name>
    <dbReference type="NCBI Taxonomy" id="434235"/>
    <lineage>
        <taxon>Eukaryota</taxon>
        <taxon>Viridiplantae</taxon>
        <taxon>Streptophyta</taxon>
        <taxon>Embryophyta</taxon>
        <taxon>Tracheophyta</taxon>
        <taxon>Spermatophyta</taxon>
        <taxon>Magnoliopsida</taxon>
        <taxon>eudicotyledons</taxon>
        <taxon>Gunneridae</taxon>
        <taxon>Pentapetalae</taxon>
        <taxon>rosids</taxon>
        <taxon>malvids</taxon>
        <taxon>Sapindales</taxon>
        <taxon>Anacardiaceae</taxon>
        <taxon>Pistacia</taxon>
    </lineage>
</organism>
<dbReference type="EMBL" id="CM047736">
    <property type="protein sequence ID" value="KAJ0054125.1"/>
    <property type="molecule type" value="Genomic_DNA"/>
</dbReference>
<accession>A0ACC0ZQ45</accession>
<protein>
    <submittedName>
        <fullName evidence="1">Uncharacterized protein</fullName>
    </submittedName>
</protein>
<evidence type="ECO:0000313" key="2">
    <source>
        <dbReference type="Proteomes" id="UP001163603"/>
    </source>
</evidence>
<reference evidence="2" key="1">
    <citation type="journal article" date="2023" name="G3 (Bethesda)">
        <title>Genome assembly and association tests identify interacting loci associated with vigor, precocity, and sex in interspecific pistachio rootstocks.</title>
        <authorList>
            <person name="Palmer W."/>
            <person name="Jacygrad E."/>
            <person name="Sagayaradj S."/>
            <person name="Cavanaugh K."/>
            <person name="Han R."/>
            <person name="Bertier L."/>
            <person name="Beede B."/>
            <person name="Kafkas S."/>
            <person name="Golino D."/>
            <person name="Preece J."/>
            <person name="Michelmore R."/>
        </authorList>
    </citation>
    <scope>NUCLEOTIDE SEQUENCE [LARGE SCALE GENOMIC DNA]</scope>
</reference>